<evidence type="ECO:0000256" key="5">
    <source>
        <dbReference type="ARBA" id="ARBA00022725"/>
    </source>
</evidence>
<comment type="subcellular location">
    <subcellularLocation>
        <location evidence="1 10">Cell membrane</location>
        <topology evidence="1 10">Multi-pass membrane protein</topology>
    </subcellularLocation>
</comment>
<dbReference type="GO" id="GO:0007165">
    <property type="term" value="P:signal transduction"/>
    <property type="evidence" value="ECO:0007669"/>
    <property type="project" value="UniProtKB-KW"/>
</dbReference>
<evidence type="ECO:0000256" key="3">
    <source>
        <dbReference type="ARBA" id="ARBA00022606"/>
    </source>
</evidence>
<reference evidence="11 12" key="1">
    <citation type="journal article" date="2008" name="Nature">
        <title>The genome of the model beetle and pest Tribolium castaneum.</title>
        <authorList>
            <consortium name="Tribolium Genome Sequencing Consortium"/>
            <person name="Richards S."/>
            <person name="Gibbs R.A."/>
            <person name="Weinstock G.M."/>
            <person name="Brown S.J."/>
            <person name="Denell R."/>
            <person name="Beeman R.W."/>
            <person name="Gibbs R."/>
            <person name="Beeman R.W."/>
            <person name="Brown S.J."/>
            <person name="Bucher G."/>
            <person name="Friedrich M."/>
            <person name="Grimmelikhuijzen C.J."/>
            <person name="Klingler M."/>
            <person name="Lorenzen M."/>
            <person name="Richards S."/>
            <person name="Roth S."/>
            <person name="Schroder R."/>
            <person name="Tautz D."/>
            <person name="Zdobnov E.M."/>
            <person name="Muzny D."/>
            <person name="Gibbs R.A."/>
            <person name="Weinstock G.M."/>
            <person name="Attaway T."/>
            <person name="Bell S."/>
            <person name="Buhay C.J."/>
            <person name="Chandrabose M.N."/>
            <person name="Chavez D."/>
            <person name="Clerk-Blankenburg K.P."/>
            <person name="Cree A."/>
            <person name="Dao M."/>
            <person name="Davis C."/>
            <person name="Chacko J."/>
            <person name="Dinh H."/>
            <person name="Dugan-Rocha S."/>
            <person name="Fowler G."/>
            <person name="Garner T.T."/>
            <person name="Garnes J."/>
            <person name="Gnirke A."/>
            <person name="Hawes A."/>
            <person name="Hernandez J."/>
            <person name="Hines S."/>
            <person name="Holder M."/>
            <person name="Hume J."/>
            <person name="Jhangiani S.N."/>
            <person name="Joshi V."/>
            <person name="Khan Z.M."/>
            <person name="Jackson L."/>
            <person name="Kovar C."/>
            <person name="Kowis A."/>
            <person name="Lee S."/>
            <person name="Lewis L.R."/>
            <person name="Margolis J."/>
            <person name="Morgan M."/>
            <person name="Nazareth L.V."/>
            <person name="Nguyen N."/>
            <person name="Okwuonu G."/>
            <person name="Parker D."/>
            <person name="Richards S."/>
            <person name="Ruiz S.J."/>
            <person name="Santibanez J."/>
            <person name="Savard J."/>
            <person name="Scherer S.E."/>
            <person name="Schneider B."/>
            <person name="Sodergren E."/>
            <person name="Tautz D."/>
            <person name="Vattahil S."/>
            <person name="Villasana D."/>
            <person name="White C.S."/>
            <person name="Wright R."/>
            <person name="Park Y."/>
            <person name="Beeman R.W."/>
            <person name="Lord J."/>
            <person name="Oppert B."/>
            <person name="Lorenzen M."/>
            <person name="Brown S."/>
            <person name="Wang L."/>
            <person name="Savard J."/>
            <person name="Tautz D."/>
            <person name="Richards S."/>
            <person name="Weinstock G."/>
            <person name="Gibbs R.A."/>
            <person name="Liu Y."/>
            <person name="Worley K."/>
            <person name="Weinstock G."/>
            <person name="Elsik C.G."/>
            <person name="Reese J.T."/>
            <person name="Elhaik E."/>
            <person name="Landan G."/>
            <person name="Graur D."/>
            <person name="Arensburger P."/>
            <person name="Atkinson P."/>
            <person name="Beeman R.W."/>
            <person name="Beidler J."/>
            <person name="Brown S.J."/>
            <person name="Demuth J.P."/>
            <person name="Drury D.W."/>
            <person name="Du Y.Z."/>
            <person name="Fujiwara H."/>
            <person name="Lorenzen M."/>
            <person name="Maselli V."/>
            <person name="Osanai M."/>
            <person name="Park Y."/>
            <person name="Robertson H.M."/>
            <person name="Tu Z."/>
            <person name="Wang J.J."/>
            <person name="Wang S."/>
            <person name="Richards S."/>
            <person name="Song H."/>
            <person name="Zhang L."/>
            <person name="Sodergren E."/>
            <person name="Werner D."/>
            <person name="Stanke M."/>
            <person name="Morgenstern B."/>
            <person name="Solovyev V."/>
            <person name="Kosarev P."/>
            <person name="Brown G."/>
            <person name="Chen H.C."/>
            <person name="Ermolaeva O."/>
            <person name="Hlavina W."/>
            <person name="Kapustin Y."/>
            <person name="Kiryutin B."/>
            <person name="Kitts P."/>
            <person name="Maglott D."/>
            <person name="Pruitt K."/>
            <person name="Sapojnikov V."/>
            <person name="Souvorov A."/>
            <person name="Mackey A.J."/>
            <person name="Waterhouse R.M."/>
            <person name="Wyder S."/>
            <person name="Zdobnov E.M."/>
            <person name="Zdobnov E.M."/>
            <person name="Wyder S."/>
            <person name="Kriventseva E.V."/>
            <person name="Kadowaki T."/>
            <person name="Bork P."/>
            <person name="Aranda M."/>
            <person name="Bao R."/>
            <person name="Beermann A."/>
            <person name="Berns N."/>
            <person name="Bolognesi R."/>
            <person name="Bonneton F."/>
            <person name="Bopp D."/>
            <person name="Brown S.J."/>
            <person name="Bucher G."/>
            <person name="Butts T."/>
            <person name="Chaumot A."/>
            <person name="Denell R.E."/>
            <person name="Ferrier D.E."/>
            <person name="Friedrich M."/>
            <person name="Gordon C.M."/>
            <person name="Jindra M."/>
            <person name="Klingler M."/>
            <person name="Lan Q."/>
            <person name="Lattorff H.M."/>
            <person name="Laudet V."/>
            <person name="von Levetsow C."/>
            <person name="Liu Z."/>
            <person name="Lutz R."/>
            <person name="Lynch J.A."/>
            <person name="da Fonseca R.N."/>
            <person name="Posnien N."/>
            <person name="Reuter R."/>
            <person name="Roth S."/>
            <person name="Savard J."/>
            <person name="Schinko J.B."/>
            <person name="Schmitt C."/>
            <person name="Schoppmeier M."/>
            <person name="Schroder R."/>
            <person name="Shippy T.D."/>
            <person name="Simonnet F."/>
            <person name="Marques-Souza H."/>
            <person name="Tautz D."/>
            <person name="Tomoyasu Y."/>
            <person name="Trauner J."/>
            <person name="Van der Zee M."/>
            <person name="Vervoort M."/>
            <person name="Wittkopp N."/>
            <person name="Wimmer E.A."/>
            <person name="Yang X."/>
            <person name="Jones A.K."/>
            <person name="Sattelle D.B."/>
            <person name="Ebert P.R."/>
            <person name="Nelson D."/>
            <person name="Scott J.G."/>
            <person name="Beeman R.W."/>
            <person name="Muthukrishnan S."/>
            <person name="Kramer K.J."/>
            <person name="Arakane Y."/>
            <person name="Beeman R.W."/>
            <person name="Zhu Q."/>
            <person name="Hogenkamp D."/>
            <person name="Dixit R."/>
            <person name="Oppert B."/>
            <person name="Jiang H."/>
            <person name="Zou Z."/>
            <person name="Marshall J."/>
            <person name="Elpidina E."/>
            <person name="Vinokurov K."/>
            <person name="Oppert C."/>
            <person name="Zou Z."/>
            <person name="Evans J."/>
            <person name="Lu Z."/>
            <person name="Zhao P."/>
            <person name="Sumathipala N."/>
            <person name="Altincicek B."/>
            <person name="Vilcinskas A."/>
            <person name="Williams M."/>
            <person name="Hultmark D."/>
            <person name="Hetru C."/>
            <person name="Jiang H."/>
            <person name="Grimmelikhuijzen C.J."/>
            <person name="Hauser F."/>
            <person name="Cazzamali G."/>
            <person name="Williamson M."/>
            <person name="Park Y."/>
            <person name="Li B."/>
            <person name="Tanaka Y."/>
            <person name="Predel R."/>
            <person name="Neupert S."/>
            <person name="Schachtner J."/>
            <person name="Verleyen P."/>
            <person name="Raible F."/>
            <person name="Bork P."/>
            <person name="Friedrich M."/>
            <person name="Walden K.K."/>
            <person name="Robertson H.M."/>
            <person name="Angeli S."/>
            <person name="Foret S."/>
            <person name="Bucher G."/>
            <person name="Schuetz S."/>
            <person name="Maleszka R."/>
            <person name="Wimmer E.A."/>
            <person name="Beeman R.W."/>
            <person name="Lorenzen M."/>
            <person name="Tomoyasu Y."/>
            <person name="Miller S.C."/>
            <person name="Grossmann D."/>
            <person name="Bucher G."/>
        </authorList>
    </citation>
    <scope>NUCLEOTIDE SEQUENCE [LARGE SCALE GENOMIC DNA]</scope>
    <source>
        <strain evidence="11 12">Georgia GA2</strain>
    </source>
</reference>
<evidence type="ECO:0000256" key="2">
    <source>
        <dbReference type="ARBA" id="ARBA00022475"/>
    </source>
</evidence>
<dbReference type="GO" id="GO:0004984">
    <property type="term" value="F:olfactory receptor activity"/>
    <property type="evidence" value="ECO:0000318"/>
    <property type="project" value="GO_Central"/>
</dbReference>
<comment type="similarity">
    <text evidence="10">Belongs to the insect chemoreceptor superfamily. Heteromeric odorant receptor channel (TC 1.A.69) family.</text>
</comment>
<dbReference type="AlphaFoldDB" id="D6WEV4"/>
<name>D6WEV4_TRICA</name>
<evidence type="ECO:0000256" key="9">
    <source>
        <dbReference type="ARBA" id="ARBA00023224"/>
    </source>
</evidence>
<keyword evidence="6 10" id="KW-1133">Transmembrane helix</keyword>
<dbReference type="PhylomeDB" id="D6WEV4"/>
<gene>
    <name evidence="11" type="primary">Or286</name>
    <name evidence="11" type="ORF">TcasGA2_TC030409</name>
</gene>
<keyword evidence="12" id="KW-1185">Reference proteome</keyword>
<dbReference type="InterPro" id="IPR004117">
    <property type="entry name" value="7tm6_olfct_rcpt"/>
</dbReference>
<evidence type="ECO:0000256" key="4">
    <source>
        <dbReference type="ARBA" id="ARBA00022692"/>
    </source>
</evidence>
<dbReference type="InParanoid" id="D6WEV4"/>
<keyword evidence="2" id="KW-1003">Cell membrane</keyword>
<dbReference type="Pfam" id="PF02949">
    <property type="entry name" value="7tm_6"/>
    <property type="match status" value="1"/>
</dbReference>
<feature type="transmembrane region" description="Helical" evidence="10">
    <location>
        <begin position="62"/>
        <end position="78"/>
    </location>
</feature>
<dbReference type="PANTHER" id="PTHR21137:SF35">
    <property type="entry name" value="ODORANT RECEPTOR 19A-RELATED"/>
    <property type="match status" value="1"/>
</dbReference>
<evidence type="ECO:0000256" key="1">
    <source>
        <dbReference type="ARBA" id="ARBA00004651"/>
    </source>
</evidence>
<evidence type="ECO:0000256" key="8">
    <source>
        <dbReference type="ARBA" id="ARBA00023170"/>
    </source>
</evidence>
<dbReference type="GO" id="GO:0005886">
    <property type="term" value="C:plasma membrane"/>
    <property type="evidence" value="ECO:0000318"/>
    <property type="project" value="GO_Central"/>
</dbReference>
<keyword evidence="4 10" id="KW-0812">Transmembrane</keyword>
<dbReference type="Proteomes" id="UP000007266">
    <property type="component" value="Linkage group 3"/>
</dbReference>
<keyword evidence="7 10" id="KW-0472">Membrane</keyword>
<evidence type="ECO:0000313" key="11">
    <source>
        <dbReference type="EMBL" id="EFA01418.1"/>
    </source>
</evidence>
<keyword evidence="8 10" id="KW-0675">Receptor</keyword>
<keyword evidence="9 10" id="KW-0807">Transducer</keyword>
<keyword evidence="5 10" id="KW-0552">Olfaction</keyword>
<accession>D6WEV4</accession>
<feature type="transmembrane region" description="Helical" evidence="10">
    <location>
        <begin position="29"/>
        <end position="50"/>
    </location>
</feature>
<dbReference type="HOGENOM" id="CLU_059644_1_0_1"/>
<feature type="transmembrane region" description="Helical" evidence="10">
    <location>
        <begin position="287"/>
        <end position="308"/>
    </location>
</feature>
<feature type="transmembrane region" description="Helical" evidence="10">
    <location>
        <begin position="253"/>
        <end position="275"/>
    </location>
</feature>
<organism evidence="11 12">
    <name type="scientific">Tribolium castaneum</name>
    <name type="common">Red flour beetle</name>
    <dbReference type="NCBI Taxonomy" id="7070"/>
    <lineage>
        <taxon>Eukaryota</taxon>
        <taxon>Metazoa</taxon>
        <taxon>Ecdysozoa</taxon>
        <taxon>Arthropoda</taxon>
        <taxon>Hexapoda</taxon>
        <taxon>Insecta</taxon>
        <taxon>Pterygota</taxon>
        <taxon>Neoptera</taxon>
        <taxon>Endopterygota</taxon>
        <taxon>Coleoptera</taxon>
        <taxon>Polyphaga</taxon>
        <taxon>Cucujiformia</taxon>
        <taxon>Tenebrionidae</taxon>
        <taxon>Tenebrionidae incertae sedis</taxon>
        <taxon>Tribolium</taxon>
    </lineage>
</organism>
<dbReference type="EMBL" id="KQ971318">
    <property type="protein sequence ID" value="EFA01418.1"/>
    <property type="molecule type" value="Genomic_DNA"/>
</dbReference>
<feature type="transmembrane region" description="Helical" evidence="10">
    <location>
        <begin position="163"/>
        <end position="186"/>
    </location>
</feature>
<feature type="transmembrane region" description="Helical" evidence="10">
    <location>
        <begin position="113"/>
        <end position="135"/>
    </location>
</feature>
<evidence type="ECO:0000256" key="10">
    <source>
        <dbReference type="RuleBase" id="RU351113"/>
    </source>
</evidence>
<evidence type="ECO:0000313" key="12">
    <source>
        <dbReference type="Proteomes" id="UP000007266"/>
    </source>
</evidence>
<dbReference type="PANTHER" id="PTHR21137">
    <property type="entry name" value="ODORANT RECEPTOR"/>
    <property type="match status" value="1"/>
</dbReference>
<evidence type="ECO:0000256" key="6">
    <source>
        <dbReference type="ARBA" id="ARBA00022989"/>
    </source>
</evidence>
<protein>
    <recommendedName>
        <fullName evidence="10">Odorant receptor</fullName>
    </recommendedName>
</protein>
<evidence type="ECO:0000256" key="7">
    <source>
        <dbReference type="ARBA" id="ARBA00023136"/>
    </source>
</evidence>
<comment type="caution">
    <text evidence="10">Lacks conserved residue(s) required for the propagation of feature annotation.</text>
</comment>
<reference evidence="11 12" key="2">
    <citation type="journal article" date="2010" name="Nucleic Acids Res.">
        <title>BeetleBase in 2010: revisions to provide comprehensive genomic information for Tribolium castaneum.</title>
        <authorList>
            <person name="Kim H.S."/>
            <person name="Murphy T."/>
            <person name="Xia J."/>
            <person name="Caragea D."/>
            <person name="Park Y."/>
            <person name="Beeman R.W."/>
            <person name="Lorenzen M.D."/>
            <person name="Butcher S."/>
            <person name="Manak J.R."/>
            <person name="Brown S.J."/>
        </authorList>
    </citation>
    <scope>GENOME REANNOTATION</scope>
    <source>
        <strain evidence="11 12">Georgia GA2</strain>
    </source>
</reference>
<proteinExistence type="inferred from homology"/>
<dbReference type="GO" id="GO:0050911">
    <property type="term" value="P:detection of chemical stimulus involved in sensory perception of smell"/>
    <property type="evidence" value="ECO:0000318"/>
    <property type="project" value="GO_Central"/>
</dbReference>
<dbReference type="GO" id="GO:0005549">
    <property type="term" value="F:odorant binding"/>
    <property type="evidence" value="ECO:0007669"/>
    <property type="project" value="InterPro"/>
</dbReference>
<keyword evidence="3 10" id="KW-0716">Sensory transduction</keyword>
<sequence>MSVQKVSPDNLWLSAKICLHIFQYKAIKIILKILSLSIIILTCIQTFLYLKRFDSAYFMKYLPVYAGSLFILASIFCIEHISHVILSTVEEFEFWDYADSKPEIRNWIKWEALYINTFMVVDAFVAYLSGIFHAIPLDEDYEIFYPLPIFQEFFPDWTNVLGWLYRSSFLIVPVVMTAPSLMIIYFTSRLRFQMFLFMDILENISEGYDISEANDLIENSTYQKEIKERLKTCIKRHNEFLSAGGQVMKNGQLFILIMSAAGVILGVSIIFFLFSFEGSFEKRYPRLVTLVISTGLTFTHVIIAGQLVENIATRLYEILHFMDWHSWNQENRKILLIFMHNAQQELQIKFLDEVAVNYQLGISIGKAVYSMISVLSSFKNLEESYN</sequence>